<reference evidence="2 3" key="1">
    <citation type="submission" date="2024-01" db="EMBL/GenBank/DDBJ databases">
        <title>Niabella digestum sp. nov., isolated from waste digestion system.</title>
        <authorList>
            <person name="Zhang L."/>
        </authorList>
    </citation>
    <scope>NUCLEOTIDE SEQUENCE [LARGE SCALE GENOMIC DNA]</scope>
    <source>
        <strain evidence="2 3">A18</strain>
    </source>
</reference>
<keyword evidence="1" id="KW-0812">Transmembrane</keyword>
<protein>
    <submittedName>
        <fullName evidence="2">Uncharacterized protein</fullName>
    </submittedName>
</protein>
<keyword evidence="1" id="KW-1133">Transmembrane helix</keyword>
<evidence type="ECO:0000313" key="3">
    <source>
        <dbReference type="Proteomes" id="UP001357452"/>
    </source>
</evidence>
<gene>
    <name evidence="2" type="ORF">V2H41_01810</name>
</gene>
<keyword evidence="3" id="KW-1185">Reference proteome</keyword>
<organism evidence="2 3">
    <name type="scientific">Niabella digestorum</name>
    <dbReference type="NCBI Taxonomy" id="3117701"/>
    <lineage>
        <taxon>Bacteria</taxon>
        <taxon>Pseudomonadati</taxon>
        <taxon>Bacteroidota</taxon>
        <taxon>Chitinophagia</taxon>
        <taxon>Chitinophagales</taxon>
        <taxon>Chitinophagaceae</taxon>
        <taxon>Niabella</taxon>
    </lineage>
</organism>
<feature type="transmembrane region" description="Helical" evidence="1">
    <location>
        <begin position="678"/>
        <end position="694"/>
    </location>
</feature>
<dbReference type="Proteomes" id="UP001357452">
    <property type="component" value="Unassembled WGS sequence"/>
</dbReference>
<accession>A0ABU7RDD5</accession>
<dbReference type="RefSeq" id="WP_330973404.1">
    <property type="nucleotide sequence ID" value="NZ_JAZGLY010000001.1"/>
</dbReference>
<keyword evidence="1" id="KW-0472">Membrane</keyword>
<evidence type="ECO:0000313" key="2">
    <source>
        <dbReference type="EMBL" id="MEE6185999.1"/>
    </source>
</evidence>
<feature type="transmembrane region" description="Helical" evidence="1">
    <location>
        <begin position="21"/>
        <end position="43"/>
    </location>
</feature>
<proteinExistence type="predicted"/>
<dbReference type="EMBL" id="JAZGLY010000001">
    <property type="protein sequence ID" value="MEE6185999.1"/>
    <property type="molecule type" value="Genomic_DNA"/>
</dbReference>
<name>A0ABU7RDD5_9BACT</name>
<evidence type="ECO:0000256" key="1">
    <source>
        <dbReference type="SAM" id="Phobius"/>
    </source>
</evidence>
<sequence length="734" mass="77830">MNKHLRLNLSSSNTVYQSRRRLPALISFIVAVLCITSIAFAAIPDEYKNQYLHVASNTGPFGNDLSVRTSLLGFNNASHVINGNPNSAATLGLGGLLGAWIEVEYDDVFPAGTEVSFITSAGLLNVSLFGGLELTTYNGNTQVSQKSGRSLLGISLLGGKDKIGLVSEGAFNRVRLTVSGVNLSVLTSILGAGATVSVYYAEVMVPKAGVFNPNECNAEVRINQTDFPAVANYTSPALLDGIANADAVNLINSMSNVANVVSSDVDDYASLSPLNVTVLGDTYLSVKLLAGTIPNNTYAGFEISNTIGLLSNLNLLGGITIQAYNNGTLVQEEGSFNLLSGTVIGAETERHTVGMLVTNGEYNELRLKFGNAVLSALATLGETRIYGVVVKQFCPPTGSLNGTVILANGHSSTNGMGITVNSRNAGLANIALVGNESIGATMGRLIDNIFGNFVKISSLLGAQLANGATLSVATPGYTFNQPAKLAGFIIKRSNPLLDLVLMKGVKIKTYNNGQLQEEASVDNNLLKLNVLNLINIGDFPPDAEAVYMTTSLPFNEIRMEVDDLAGVGDELQVFAAFANADEPPALPVTFGDVHATLENNNLFIKWATLKETNNAEFIVEASTDGKNWTQIGKLNTKANGGNSDITLEYTFTKGLGGLVLGGFGIMALLSMPFFRNRFIRGGLLVAFLILVGVSCSKNKDYISNPDVSDLYIRIAQVDKNGDVTYSKVVKVIKK</sequence>
<comment type="caution">
    <text evidence="2">The sequence shown here is derived from an EMBL/GenBank/DDBJ whole genome shotgun (WGS) entry which is preliminary data.</text>
</comment>